<keyword evidence="4" id="KW-1185">Reference proteome</keyword>
<proteinExistence type="predicted"/>
<dbReference type="GO" id="GO:0016787">
    <property type="term" value="F:hydrolase activity"/>
    <property type="evidence" value="ECO:0007669"/>
    <property type="project" value="UniProtKB-KW"/>
</dbReference>
<dbReference type="SUPFAM" id="SSF53474">
    <property type="entry name" value="alpha/beta-Hydrolases"/>
    <property type="match status" value="1"/>
</dbReference>
<dbReference type="InterPro" id="IPR029058">
    <property type="entry name" value="AB_hydrolase_fold"/>
</dbReference>
<dbReference type="Gene3D" id="3.40.50.1820">
    <property type="entry name" value="alpha/beta hydrolase"/>
    <property type="match status" value="1"/>
</dbReference>
<evidence type="ECO:0000313" key="4">
    <source>
        <dbReference type="Proteomes" id="UP001525968"/>
    </source>
</evidence>
<feature type="domain" description="AB hydrolase-1" evidence="2">
    <location>
        <begin position="33"/>
        <end position="258"/>
    </location>
</feature>
<accession>A0ABT2PSD2</accession>
<dbReference type="RefSeq" id="WP_261502452.1">
    <property type="nucleotide sequence ID" value="NZ_JAODYH010000017.1"/>
</dbReference>
<organism evidence="3 4">
    <name type="scientific">Acidovorax bellezanensis</name>
    <dbReference type="NCBI Taxonomy" id="2976702"/>
    <lineage>
        <taxon>Bacteria</taxon>
        <taxon>Pseudomonadati</taxon>
        <taxon>Pseudomonadota</taxon>
        <taxon>Betaproteobacteria</taxon>
        <taxon>Burkholderiales</taxon>
        <taxon>Comamonadaceae</taxon>
        <taxon>Acidovorax</taxon>
    </lineage>
</organism>
<evidence type="ECO:0000259" key="2">
    <source>
        <dbReference type="Pfam" id="PF12697"/>
    </source>
</evidence>
<dbReference type="Proteomes" id="UP001525968">
    <property type="component" value="Unassembled WGS sequence"/>
</dbReference>
<keyword evidence="3" id="KW-0378">Hydrolase</keyword>
<comment type="caution">
    <text evidence="3">The sequence shown here is derived from an EMBL/GenBank/DDBJ whole genome shotgun (WGS) entry which is preliminary data.</text>
</comment>
<evidence type="ECO:0000313" key="3">
    <source>
        <dbReference type="EMBL" id="MCT9813200.1"/>
    </source>
</evidence>
<dbReference type="Pfam" id="PF12697">
    <property type="entry name" value="Abhydrolase_6"/>
    <property type="match status" value="1"/>
</dbReference>
<feature type="chain" id="PRO_5046703344" evidence="1">
    <location>
        <begin position="28"/>
        <end position="262"/>
    </location>
</feature>
<dbReference type="PANTHER" id="PTHR10992:SF872">
    <property type="entry name" value="METHYLESTERASE 11, CHLOROPLASTIC-RELATED"/>
    <property type="match status" value="1"/>
</dbReference>
<dbReference type="InterPro" id="IPR000073">
    <property type="entry name" value="AB_hydrolase_1"/>
</dbReference>
<dbReference type="EMBL" id="JAODYH010000017">
    <property type="protein sequence ID" value="MCT9813200.1"/>
    <property type="molecule type" value="Genomic_DNA"/>
</dbReference>
<sequence length="262" mass="28032">MQRRTLLHLAAGTSAAAGLLGSTVVRAADRKTFVLLHGAFHGGWCWAPVAERLRAQGHRVFTPTFTGVGERAHLLSPTVDLNTFIQDVTAMVEAEELRGITLVAHSFGGYVASGVIDRIPERIASAIYLDAPMGSNGVSVLGEAPADVRQARLAAADVINGTRVITPPSSTAFGLSDVAQVAWVNRRMTPMPLRAYEMPLALSGPPGGKLPKCFIRCVDPALPNIEPSARYAREHGWNYSELQTGHDAMVSMPDKLAEMLVA</sequence>
<evidence type="ECO:0000256" key="1">
    <source>
        <dbReference type="SAM" id="SignalP"/>
    </source>
</evidence>
<gene>
    <name evidence="3" type="ORF">N0K08_21430</name>
</gene>
<keyword evidence="1" id="KW-0732">Signal</keyword>
<protein>
    <submittedName>
        <fullName evidence="3">Alpha/beta fold hydrolase</fullName>
    </submittedName>
</protein>
<dbReference type="InterPro" id="IPR045889">
    <property type="entry name" value="MES/HNL"/>
</dbReference>
<feature type="signal peptide" evidence="1">
    <location>
        <begin position="1"/>
        <end position="27"/>
    </location>
</feature>
<name>A0ABT2PSD2_9BURK</name>
<reference evidence="3 4" key="1">
    <citation type="submission" date="2022-09" db="EMBL/GenBank/DDBJ databases">
        <title>Draft genome of isolate Be4.</title>
        <authorList>
            <person name="Sanchez-Castro I."/>
            <person name="Martinez-Rodriguez P."/>
            <person name="Descostes M."/>
            <person name="Merroun M."/>
        </authorList>
    </citation>
    <scope>NUCLEOTIDE SEQUENCE [LARGE SCALE GENOMIC DNA]</scope>
    <source>
        <strain evidence="3 4">Be4</strain>
    </source>
</reference>
<dbReference type="PANTHER" id="PTHR10992">
    <property type="entry name" value="METHYLESTERASE FAMILY MEMBER"/>
    <property type="match status" value="1"/>
</dbReference>